<sequence>MQLYFFKNNIFLFSGNYFFYFLVLGVYFPYFPLYCHYAGFSENQIGMITALKTFSAILFPLAWAWLADRFNIHHNIFLLCHFLAAFLWCFFFFTESFVMMMLIMFIYGLFHSPIIGFTEAFTVGFLGGKKSGYGNIRLWGSVGFILAVWGCGIALDFLSPVIVLWLVFSGSIAGAWLAVYTPVKKKTAARIYKKDIIRLFSGNSILFLLITFIMLMSHGVYYGFFSIHLSKAGFSGSFIGFVWAVASIAEIFVMIGSRYLFYYFSLKNLILFSFAAAVLRWCLLAFSIDPVVIIFSQILHAVTYGIFHMTTILYMDLLVDSGVKTIGQTVLNASSYGLGLMVGYLVGGMGFAVLGSDMFLISAGMAFSGGVLAMGLHSLKIHSSQSSAR</sequence>
<feature type="transmembrane region" description="Helical" evidence="8">
    <location>
        <begin position="45"/>
        <end position="64"/>
    </location>
</feature>
<feature type="transmembrane region" description="Helical" evidence="8">
    <location>
        <begin position="204"/>
        <end position="224"/>
    </location>
</feature>
<dbReference type="InterPro" id="IPR036259">
    <property type="entry name" value="MFS_trans_sf"/>
</dbReference>
<feature type="transmembrane region" description="Helical" evidence="8">
    <location>
        <begin position="138"/>
        <end position="155"/>
    </location>
</feature>
<reference evidence="10 11" key="1">
    <citation type="submission" date="2019-06" db="EMBL/GenBank/DDBJ databases">
        <title>Desulfobotulus mexicanus sp. nov., a novel sulfate-reducing bacterium isolated from the sediment of an alkaline crater lake in Mexico.</title>
        <authorList>
            <person name="Hirschler-Rea A."/>
        </authorList>
    </citation>
    <scope>NUCLEOTIDE SEQUENCE [LARGE SCALE GENOMIC DNA]</scope>
    <source>
        <strain evidence="10 11">PAR22N</strain>
    </source>
</reference>
<dbReference type="PANTHER" id="PTHR23522:SF10">
    <property type="entry name" value="3-PHENYLPROPIONIC ACID TRANSPORTER-RELATED"/>
    <property type="match status" value="1"/>
</dbReference>
<keyword evidence="4" id="KW-0997">Cell inner membrane</keyword>
<comment type="subcellular location">
    <subcellularLocation>
        <location evidence="1">Cell inner membrane</location>
        <topology evidence="1">Multi-pass membrane protein</topology>
    </subcellularLocation>
</comment>
<dbReference type="OrthoDB" id="9150135at2"/>
<protein>
    <submittedName>
        <fullName evidence="10">MFS transporter</fullName>
    </submittedName>
</protein>
<dbReference type="Pfam" id="PF12832">
    <property type="entry name" value="MFS_1_like"/>
    <property type="match status" value="1"/>
</dbReference>
<feature type="transmembrane region" description="Helical" evidence="8">
    <location>
        <begin position="99"/>
        <end position="126"/>
    </location>
</feature>
<accession>A0A5S5MEL8</accession>
<feature type="transmembrane region" description="Helical" evidence="8">
    <location>
        <begin position="336"/>
        <end position="354"/>
    </location>
</feature>
<evidence type="ECO:0000256" key="7">
    <source>
        <dbReference type="ARBA" id="ARBA00023136"/>
    </source>
</evidence>
<dbReference type="EMBL" id="VDMB01000014">
    <property type="protein sequence ID" value="TYT74154.1"/>
    <property type="molecule type" value="Genomic_DNA"/>
</dbReference>
<dbReference type="NCBIfam" id="NF037955">
    <property type="entry name" value="mfs"/>
    <property type="match status" value="1"/>
</dbReference>
<evidence type="ECO:0000313" key="10">
    <source>
        <dbReference type="EMBL" id="TYT74154.1"/>
    </source>
</evidence>
<feature type="transmembrane region" description="Helical" evidence="8">
    <location>
        <begin position="269"/>
        <end position="288"/>
    </location>
</feature>
<gene>
    <name evidence="10" type="ORF">FIM25_11250</name>
</gene>
<keyword evidence="7 8" id="KW-0472">Membrane</keyword>
<dbReference type="GO" id="GO:0005886">
    <property type="term" value="C:plasma membrane"/>
    <property type="evidence" value="ECO:0007669"/>
    <property type="project" value="UniProtKB-SubCell"/>
</dbReference>
<feature type="transmembrane region" description="Helical" evidence="8">
    <location>
        <begin position="294"/>
        <end position="315"/>
    </location>
</feature>
<dbReference type="PANTHER" id="PTHR23522">
    <property type="entry name" value="BLL5896 PROTEIN"/>
    <property type="match status" value="1"/>
</dbReference>
<feature type="transmembrane region" description="Helical" evidence="8">
    <location>
        <begin position="76"/>
        <end position="93"/>
    </location>
</feature>
<dbReference type="Gene3D" id="1.20.1250.20">
    <property type="entry name" value="MFS general substrate transporter like domains"/>
    <property type="match status" value="2"/>
</dbReference>
<feature type="transmembrane region" description="Helical" evidence="8">
    <location>
        <begin position="360"/>
        <end position="379"/>
    </location>
</feature>
<evidence type="ECO:0000256" key="3">
    <source>
        <dbReference type="ARBA" id="ARBA00022475"/>
    </source>
</evidence>
<dbReference type="InterPro" id="IPR024989">
    <property type="entry name" value="MFS_assoc_dom"/>
</dbReference>
<dbReference type="InterPro" id="IPR026032">
    <property type="entry name" value="HcaT-like"/>
</dbReference>
<dbReference type="PIRSF" id="PIRSF004925">
    <property type="entry name" value="HcaT"/>
    <property type="match status" value="1"/>
</dbReference>
<evidence type="ECO:0000313" key="11">
    <source>
        <dbReference type="Proteomes" id="UP000321899"/>
    </source>
</evidence>
<comment type="caution">
    <text evidence="10">The sequence shown here is derived from an EMBL/GenBank/DDBJ whole genome shotgun (WGS) entry which is preliminary data.</text>
</comment>
<keyword evidence="11" id="KW-1185">Reference proteome</keyword>
<proteinExistence type="predicted"/>
<dbReference type="SUPFAM" id="SSF103473">
    <property type="entry name" value="MFS general substrate transporter"/>
    <property type="match status" value="1"/>
</dbReference>
<dbReference type="AlphaFoldDB" id="A0A5S5MEL8"/>
<evidence type="ECO:0000256" key="1">
    <source>
        <dbReference type="ARBA" id="ARBA00004429"/>
    </source>
</evidence>
<feature type="transmembrane region" description="Helical" evidence="8">
    <location>
        <begin position="161"/>
        <end position="183"/>
    </location>
</feature>
<evidence type="ECO:0000256" key="8">
    <source>
        <dbReference type="SAM" id="Phobius"/>
    </source>
</evidence>
<keyword evidence="6 8" id="KW-1133">Transmembrane helix</keyword>
<dbReference type="Proteomes" id="UP000321899">
    <property type="component" value="Unassembled WGS sequence"/>
</dbReference>
<feature type="transmembrane region" description="Helical" evidence="8">
    <location>
        <begin position="12"/>
        <end position="33"/>
    </location>
</feature>
<feature type="domain" description="Major facilitator superfamily associated" evidence="9">
    <location>
        <begin position="13"/>
        <end position="353"/>
    </location>
</feature>
<keyword evidence="3" id="KW-1003">Cell membrane</keyword>
<feature type="transmembrane region" description="Helical" evidence="8">
    <location>
        <begin position="236"/>
        <end position="257"/>
    </location>
</feature>
<evidence type="ECO:0000259" key="9">
    <source>
        <dbReference type="Pfam" id="PF12832"/>
    </source>
</evidence>
<evidence type="ECO:0000256" key="6">
    <source>
        <dbReference type="ARBA" id="ARBA00022989"/>
    </source>
</evidence>
<evidence type="ECO:0000256" key="4">
    <source>
        <dbReference type="ARBA" id="ARBA00022519"/>
    </source>
</evidence>
<evidence type="ECO:0000256" key="5">
    <source>
        <dbReference type="ARBA" id="ARBA00022692"/>
    </source>
</evidence>
<name>A0A5S5MEL8_9BACT</name>
<keyword evidence="5 8" id="KW-0812">Transmembrane</keyword>
<dbReference type="RefSeq" id="WP_139449335.1">
    <property type="nucleotide sequence ID" value="NZ_VDMB01000014.1"/>
</dbReference>
<keyword evidence="2" id="KW-0813">Transport</keyword>
<evidence type="ECO:0000256" key="2">
    <source>
        <dbReference type="ARBA" id="ARBA00022448"/>
    </source>
</evidence>
<organism evidence="10 11">
    <name type="scientific">Desulfobotulus mexicanus</name>
    <dbReference type="NCBI Taxonomy" id="2586642"/>
    <lineage>
        <taxon>Bacteria</taxon>
        <taxon>Pseudomonadati</taxon>
        <taxon>Thermodesulfobacteriota</taxon>
        <taxon>Desulfobacteria</taxon>
        <taxon>Desulfobacterales</taxon>
        <taxon>Desulfobacteraceae</taxon>
        <taxon>Desulfobotulus</taxon>
    </lineage>
</organism>